<dbReference type="HOGENOM" id="CLU_029368_0_0_3"/>
<dbReference type="CAZy" id="GH13">
    <property type="family name" value="Glycoside Hydrolase Family 13"/>
</dbReference>
<dbReference type="GO" id="GO:0005975">
    <property type="term" value="P:carbohydrate metabolic process"/>
    <property type="evidence" value="ECO:0007669"/>
    <property type="project" value="InterPro"/>
</dbReference>
<dbReference type="AlphaFoldDB" id="Q7NFD8"/>
<evidence type="ECO:0000313" key="3">
    <source>
        <dbReference type="Proteomes" id="UP000000557"/>
    </source>
</evidence>
<keyword evidence="3" id="KW-1185">Reference proteome</keyword>
<organism evidence="2 3">
    <name type="scientific">Gloeobacter violaceus (strain ATCC 29082 / PCC 7421)</name>
    <dbReference type="NCBI Taxonomy" id="251221"/>
    <lineage>
        <taxon>Bacteria</taxon>
        <taxon>Bacillati</taxon>
        <taxon>Cyanobacteriota</taxon>
        <taxon>Cyanophyceae</taxon>
        <taxon>Gloeobacterales</taxon>
        <taxon>Gloeobacteraceae</taxon>
        <taxon>Gloeobacter</taxon>
    </lineage>
</organism>
<evidence type="ECO:0000259" key="1">
    <source>
        <dbReference type="SMART" id="SM00642"/>
    </source>
</evidence>
<evidence type="ECO:0000313" key="2">
    <source>
        <dbReference type="EMBL" id="BAC91529.1"/>
    </source>
</evidence>
<dbReference type="CDD" id="cd11350">
    <property type="entry name" value="AmyAc_4"/>
    <property type="match status" value="1"/>
</dbReference>
<dbReference type="EMBL" id="BA000045">
    <property type="protein sequence ID" value="BAC91529.1"/>
    <property type="molecule type" value="Genomic_DNA"/>
</dbReference>
<dbReference type="PANTHER" id="PTHR43002">
    <property type="entry name" value="GLYCOGEN DEBRANCHING ENZYME"/>
    <property type="match status" value="1"/>
</dbReference>
<reference evidence="2 3" key="1">
    <citation type="journal article" date="2003" name="DNA Res.">
        <title>Complete genome structure of Gloeobacter violaceus PCC 7421, a cyanobacterium that lacks thylakoids.</title>
        <authorList>
            <person name="Nakamura Y."/>
            <person name="Kaneko T."/>
            <person name="Sato S."/>
            <person name="Mimuro M."/>
            <person name="Miyashita H."/>
            <person name="Tsuchiya T."/>
            <person name="Sasamoto S."/>
            <person name="Watanabe A."/>
            <person name="Kawashima K."/>
            <person name="Kishida Y."/>
            <person name="Kiyokawa C."/>
            <person name="Kohara M."/>
            <person name="Matsumoto M."/>
            <person name="Matsuno A."/>
            <person name="Nakazaki N."/>
            <person name="Shimpo S."/>
            <person name="Takeuchi C."/>
            <person name="Yamada M."/>
            <person name="Tabata S."/>
        </authorList>
    </citation>
    <scope>NUCLEOTIDE SEQUENCE [LARGE SCALE GENOMIC DNA]</scope>
    <source>
        <strain evidence="3">ATCC 29082 / PCC 7421</strain>
    </source>
</reference>
<dbReference type="InterPro" id="IPR006048">
    <property type="entry name" value="A-amylase/branching_C"/>
</dbReference>
<dbReference type="Gene3D" id="3.20.20.80">
    <property type="entry name" value="Glycosidases"/>
    <property type="match status" value="1"/>
</dbReference>
<dbReference type="EnsemblBacteria" id="BAC91529">
    <property type="protein sequence ID" value="BAC91529"/>
    <property type="gene ID" value="BAC91529"/>
</dbReference>
<feature type="domain" description="Glycosyl hydrolase family 13 catalytic" evidence="1">
    <location>
        <begin position="184"/>
        <end position="523"/>
    </location>
</feature>
<sequence>MHNILDLDLEKAGNSKPIGISLISPSISGEDMDILEVGAHPFVGDAGALKVRFGVYLPSITFAKGYEVLVRIIHKSDQFTPEIPPQDYFLTCRDDHPYDLWEATVELTSQPHPANHFGKPGVYLYRYQLRRHGEIVTLWFTDPFARETGVGELAAFHTPDTDPPFVWSDADFRVPPLDDLVVYELQVDEFNNDFAGLIEQLDYLEGLGVNCLELMPITSVRQEFDWGYGPLHFWAPEERYGGKRGFKQLVNACHERGIAVILDSVYEHVEDNFPYARVYRDSGEPNPIIGPFGEGFFGTQIDFAQPFAREYFLECNRYWLREHHVDGFRYDYVPGMYDGPLGQGYAKLVYDTYEDSLAEAQLAARFQDPAGFSRIIQCAEHLPDPRGILRQTFSNCAWQNELLNKVENMAGQRYVDDRFAHLLDTRLIGYPDTRDAEGLAMPVAPFQYFETHDHSRLITRYGLLPPLGGTGDIQYGDRRNFFKLQPFAIALYTCQGIPMLWQGQEFAENYTLPGGGNLRISFRRDIHWEFFYDEQGRALVRLYRILAKLRRQCPALRSRESFYFNEQSRPGDGVIAYLRRTPEDADAQVAVVCLNFSDSPHQIWLPFPSTGTYREQIDAASANPTYDIDVAVAGEFHKVEIPANYGRIYLHGG</sequence>
<dbReference type="STRING" id="251221.gene:10761103"/>
<dbReference type="PhylomeDB" id="Q7NFD8"/>
<proteinExistence type="predicted"/>
<dbReference type="Proteomes" id="UP000000557">
    <property type="component" value="Chromosome"/>
</dbReference>
<dbReference type="InterPro" id="IPR006047">
    <property type="entry name" value="GH13_cat_dom"/>
</dbReference>
<dbReference type="SUPFAM" id="SSF51445">
    <property type="entry name" value="(Trans)glycosidases"/>
    <property type="match status" value="1"/>
</dbReference>
<dbReference type="KEGG" id="gvi:glr3588"/>
<reference evidence="2 3" key="2">
    <citation type="journal article" date="2003" name="DNA Res.">
        <title>Complete genome structure of Gloeobacter violaceus PCC 7421, a cyanobacterium that lacks thylakoids (supplement).</title>
        <authorList>
            <person name="Nakamura Y."/>
            <person name="Kaneko T."/>
            <person name="Sato S."/>
            <person name="Mimuro M."/>
            <person name="Miyashita H."/>
            <person name="Tsuchiya T."/>
            <person name="Sasamoto S."/>
            <person name="Watanabe A."/>
            <person name="Kawashima K."/>
            <person name="Kishida Y."/>
            <person name="Kiyokawa C."/>
            <person name="Kohara M."/>
            <person name="Matsumoto M."/>
            <person name="Matsuno A."/>
            <person name="Nakazaki N."/>
            <person name="Shimpo S."/>
            <person name="Takeuchi C."/>
            <person name="Yamada M."/>
            <person name="Tabata S."/>
        </authorList>
    </citation>
    <scope>NUCLEOTIDE SEQUENCE [LARGE SCALE GENOMIC DNA]</scope>
    <source>
        <strain evidence="3">ATCC 29082 / PCC 7421</strain>
    </source>
</reference>
<dbReference type="eggNOG" id="COG1523">
    <property type="taxonomic scope" value="Bacteria"/>
</dbReference>
<dbReference type="PATRIC" id="fig|251221.4.peg.3622"/>
<dbReference type="GO" id="GO:0043169">
    <property type="term" value="F:cation binding"/>
    <property type="evidence" value="ECO:0007669"/>
    <property type="project" value="InterPro"/>
</dbReference>
<dbReference type="SMART" id="SM00642">
    <property type="entry name" value="Aamy"/>
    <property type="match status" value="1"/>
</dbReference>
<dbReference type="GO" id="GO:0003824">
    <property type="term" value="F:catalytic activity"/>
    <property type="evidence" value="ECO:0007669"/>
    <property type="project" value="InterPro"/>
</dbReference>
<dbReference type="Pfam" id="PF02806">
    <property type="entry name" value="Alpha-amylase_C"/>
    <property type="match status" value="1"/>
</dbReference>
<dbReference type="InterPro" id="IPR017853">
    <property type="entry name" value="GH"/>
</dbReference>
<dbReference type="Pfam" id="PF00128">
    <property type="entry name" value="Alpha-amylase"/>
    <property type="match status" value="1"/>
</dbReference>
<dbReference type="InParanoid" id="Q7NFD8"/>
<protein>
    <submittedName>
        <fullName evidence="2">Glr3588 protein</fullName>
    </submittedName>
</protein>
<accession>Q7NFD8</accession>
<gene>
    <name evidence="2" type="ordered locus">glr3588</name>
</gene>
<name>Q7NFD8_GLOVI</name>
<dbReference type="OrthoDB" id="9800174at2"/>